<proteinExistence type="predicted"/>
<evidence type="ECO:0008006" key="4">
    <source>
        <dbReference type="Google" id="ProtNLM"/>
    </source>
</evidence>
<accession>A0ABV1E1I9</accession>
<organism evidence="2 3">
    <name type="scientific">Solibaculum intestinale</name>
    <dbReference type="NCBI Taxonomy" id="3133165"/>
    <lineage>
        <taxon>Bacteria</taxon>
        <taxon>Bacillati</taxon>
        <taxon>Bacillota</taxon>
        <taxon>Clostridia</taxon>
        <taxon>Eubacteriales</taxon>
        <taxon>Oscillospiraceae</taxon>
        <taxon>Solibaculum</taxon>
    </lineage>
</organism>
<feature type="region of interest" description="Disordered" evidence="1">
    <location>
        <begin position="22"/>
        <end position="63"/>
    </location>
</feature>
<evidence type="ECO:0000313" key="2">
    <source>
        <dbReference type="EMBL" id="MEQ2441153.1"/>
    </source>
</evidence>
<evidence type="ECO:0000313" key="3">
    <source>
        <dbReference type="Proteomes" id="UP001489509"/>
    </source>
</evidence>
<dbReference type="RefSeq" id="WP_349220072.1">
    <property type="nucleotide sequence ID" value="NZ_JBBMFD010000018.1"/>
</dbReference>
<dbReference type="EMBL" id="JBBMFD010000018">
    <property type="protein sequence ID" value="MEQ2441153.1"/>
    <property type="molecule type" value="Genomic_DNA"/>
</dbReference>
<name>A0ABV1E1I9_9FIRM</name>
<dbReference type="Proteomes" id="UP001489509">
    <property type="component" value="Unassembled WGS sequence"/>
</dbReference>
<protein>
    <recommendedName>
        <fullName evidence="4">PRTRC system protein A</fullName>
    </recommendedName>
</protein>
<reference evidence="2 3" key="1">
    <citation type="submission" date="2024-03" db="EMBL/GenBank/DDBJ databases">
        <title>Human intestinal bacterial collection.</title>
        <authorList>
            <person name="Pauvert C."/>
            <person name="Hitch T.C.A."/>
            <person name="Clavel T."/>
        </authorList>
    </citation>
    <scope>NUCLEOTIDE SEQUENCE [LARGE SCALE GENOMIC DNA]</scope>
    <source>
        <strain evidence="2 3">CLA-JM-H44</strain>
    </source>
</reference>
<evidence type="ECO:0000256" key="1">
    <source>
        <dbReference type="SAM" id="MobiDB-lite"/>
    </source>
</evidence>
<keyword evidence="3" id="KW-1185">Reference proteome</keyword>
<gene>
    <name evidence="2" type="ORF">WMO26_09985</name>
</gene>
<sequence length="422" mass="47884">MKENQLSGESFLEDFLDDVEEQGIAGLFDTSPSEETAPKQPNPPVQTVLAEETKPDSQPEEDPYAAALKRAEEDRLQRRLEKTTQKDAVFSYGKARDPITDKDVTFEGLRLLYQVDFPELSEGKNVSWSVSYGTMTKMVQNPGSDRVYDVKAEMERSRQFQEMIQKRKGEQGLECLVKPHITAQKKGSIPPRIPQYKAYCTSQQEAEDCPKPIVVFPSGDGKLYQIRKTFVGTFTAPAEFLPEFPTAKSGFRLELPKIPMELLYSIISFFRHVSQRHHAEALVKIFFDREKRRYVLHAPKQKVDAMGVETVEKKPHPPHLVPVMDIHSHHNMEAKFSPVDDADEKRDLLYGVVGRLDHVFPEISVRACCSGTFIPLEPQEIFETTPGHLYPKAWEENVTVRAFLPDKKMGGTQDEAVKDCAG</sequence>
<comment type="caution">
    <text evidence="2">The sequence shown here is derived from an EMBL/GenBank/DDBJ whole genome shotgun (WGS) entry which is preliminary data.</text>
</comment>